<dbReference type="AlphaFoldDB" id="A0AAD7TA42"/>
<evidence type="ECO:0000313" key="2">
    <source>
        <dbReference type="EMBL" id="KAJ8416361.1"/>
    </source>
</evidence>
<dbReference type="Proteomes" id="UP001221898">
    <property type="component" value="Unassembled WGS sequence"/>
</dbReference>
<feature type="region of interest" description="Disordered" evidence="1">
    <location>
        <begin position="141"/>
        <end position="170"/>
    </location>
</feature>
<sequence length="234" mass="25972">MCDYSPARCRNRGCGDVLNLQDIDAHMNEDCEYRAIGACQKGCGPVLLQKDLCQGSQCCARALRAENGALLLKTARLEREAQKQRARWGQREQHLLAQVTSLHDEARLTAVTYQKKLHQHMLHINDITKQLIGFYEEPPEKAPAAKGVSHASERRPTGQRDGQVDDSTVQGAGRLANYTAEEIPLSSLLLASESPQGRPDPWIRSHKAIRHRFRTGGKNATLRAFTLTSATGHV</sequence>
<evidence type="ECO:0008006" key="4">
    <source>
        <dbReference type="Google" id="ProtNLM"/>
    </source>
</evidence>
<evidence type="ECO:0000256" key="1">
    <source>
        <dbReference type="SAM" id="MobiDB-lite"/>
    </source>
</evidence>
<dbReference type="EMBL" id="JAINUG010000006">
    <property type="protein sequence ID" value="KAJ8416361.1"/>
    <property type="molecule type" value="Genomic_DNA"/>
</dbReference>
<keyword evidence="3" id="KW-1185">Reference proteome</keyword>
<evidence type="ECO:0000313" key="3">
    <source>
        <dbReference type="Proteomes" id="UP001221898"/>
    </source>
</evidence>
<proteinExistence type="predicted"/>
<reference evidence="2" key="1">
    <citation type="journal article" date="2023" name="Science">
        <title>Genome structures resolve the early diversification of teleost fishes.</title>
        <authorList>
            <person name="Parey E."/>
            <person name="Louis A."/>
            <person name="Montfort J."/>
            <person name="Bouchez O."/>
            <person name="Roques C."/>
            <person name="Iampietro C."/>
            <person name="Lluch J."/>
            <person name="Castinel A."/>
            <person name="Donnadieu C."/>
            <person name="Desvignes T."/>
            <person name="Floi Bucao C."/>
            <person name="Jouanno E."/>
            <person name="Wen M."/>
            <person name="Mejri S."/>
            <person name="Dirks R."/>
            <person name="Jansen H."/>
            <person name="Henkel C."/>
            <person name="Chen W.J."/>
            <person name="Zahm M."/>
            <person name="Cabau C."/>
            <person name="Klopp C."/>
            <person name="Thompson A.W."/>
            <person name="Robinson-Rechavi M."/>
            <person name="Braasch I."/>
            <person name="Lecointre G."/>
            <person name="Bobe J."/>
            <person name="Postlethwait J.H."/>
            <person name="Berthelot C."/>
            <person name="Roest Crollius H."/>
            <person name="Guiguen Y."/>
        </authorList>
    </citation>
    <scope>NUCLEOTIDE SEQUENCE</scope>
    <source>
        <strain evidence="2">NC1722</strain>
    </source>
</reference>
<accession>A0AAD7TA42</accession>
<protein>
    <recommendedName>
        <fullName evidence="4">TRAF-type domain-containing protein</fullName>
    </recommendedName>
</protein>
<gene>
    <name evidence="2" type="ORF">AAFF_G00356490</name>
</gene>
<dbReference type="SUPFAM" id="SSF49599">
    <property type="entry name" value="TRAF domain-like"/>
    <property type="match status" value="1"/>
</dbReference>
<name>A0AAD7TA42_9TELE</name>
<comment type="caution">
    <text evidence="2">The sequence shown here is derived from an EMBL/GenBank/DDBJ whole genome shotgun (WGS) entry which is preliminary data.</text>
</comment>
<organism evidence="2 3">
    <name type="scientific">Aldrovandia affinis</name>
    <dbReference type="NCBI Taxonomy" id="143900"/>
    <lineage>
        <taxon>Eukaryota</taxon>
        <taxon>Metazoa</taxon>
        <taxon>Chordata</taxon>
        <taxon>Craniata</taxon>
        <taxon>Vertebrata</taxon>
        <taxon>Euteleostomi</taxon>
        <taxon>Actinopterygii</taxon>
        <taxon>Neopterygii</taxon>
        <taxon>Teleostei</taxon>
        <taxon>Notacanthiformes</taxon>
        <taxon>Halosauridae</taxon>
        <taxon>Aldrovandia</taxon>
    </lineage>
</organism>